<name>A0ACC1M9Z5_9FUNG</name>
<comment type="caution">
    <text evidence="1">The sequence shown here is derived from an EMBL/GenBank/DDBJ whole genome shotgun (WGS) entry which is preliminary data.</text>
</comment>
<dbReference type="Proteomes" id="UP001139981">
    <property type="component" value="Unassembled WGS sequence"/>
</dbReference>
<dbReference type="EMBL" id="JANBVB010000001">
    <property type="protein sequence ID" value="KAJ2901110.1"/>
    <property type="molecule type" value="Genomic_DNA"/>
</dbReference>
<organism evidence="1 2">
    <name type="scientific">Coemansia aciculifera</name>
    <dbReference type="NCBI Taxonomy" id="417176"/>
    <lineage>
        <taxon>Eukaryota</taxon>
        <taxon>Fungi</taxon>
        <taxon>Fungi incertae sedis</taxon>
        <taxon>Zoopagomycota</taxon>
        <taxon>Kickxellomycotina</taxon>
        <taxon>Kickxellomycetes</taxon>
        <taxon>Kickxellales</taxon>
        <taxon>Kickxellaceae</taxon>
        <taxon>Coemansia</taxon>
    </lineage>
</organism>
<sequence>MWRATLSNTRQAHRLLSTGPRLKYKVSALASPAKAGAILRRSYHEDVVYGYRVPKDFVYPDYSPQQLKNRQQQAALVCLVNAFRTTGHRATDLDPLGIQKRQAIPELDPARYGLTDANEMFDVDGILAAKTEDGSTMLSVAEIHKALTDLYCGHVAFEFEHIPDTAEKRWFADHIESTSTNYKLDAAKKRRFYELLARSEAFDNFMQKKFGQVKRYGLEGAESAIVALDELFSLCNHSNIAEAVVGMPHRGRLNILVDLLKYSPRALFHKLHGNAEFPSDLPASGDVISHIASSPMLNYGCSSDLHVTMLHNPSHLEAVNPVVAGYGRAKQMYLYDKNTDPGCALGDRLIGVQIHGDAAFTGQGVIMETLGLSNLPHFSLGGTVHIIINNQIGYTTPATNARSTLYTSDIAKLVNAPVIHVNGDYPEEVARAMRVAFEYRKLFRKDVIIDLITFRRWGHNELDEPSFTQPHMYKIIRARESVPKQYERRMQDEGVISKADASETRSAFTKYLDDELVASKDYVPQADHLKGKWAGLTMATEVAPSIDTGVSEATLREVGEKSVSADSAFHVHSRLVKHHIQPRLKRLQDGPSVDWATAEALAFGTLLKEGFNIRLCGQDVGRGTFSQRHAMFVCQDTENVFIPLNSIGGSQGKLEVANSNLSELAVLGFEYGVSIQSPNVLPIWEAQFGDFNNTAQVIIDTYISSGETKWLRQSGLVMLLPHGYDGAGPEHSSSRIERFLQLCNTPLDMSVESSKTQNPNMHVAIPTTPAQIFHLLRRQMKRDYRKPLVVAGPKTLLRLSAATSPLEDMAPGTSFQPVLSDSLADDPTKVKRVVFMAGKLYYDLAKAYVERKDEISSRIAIVRVEEVCPFPRQELLEEMARFPAATEFTWCQEETMNAGVYTFVQPRMQSLLPKGSVLGYIGRGPLAAPVTGISNVYKAEQAQIISNALSII</sequence>
<evidence type="ECO:0000313" key="2">
    <source>
        <dbReference type="Proteomes" id="UP001139981"/>
    </source>
</evidence>
<evidence type="ECO:0000313" key="1">
    <source>
        <dbReference type="EMBL" id="KAJ2901110.1"/>
    </source>
</evidence>
<reference evidence="1" key="1">
    <citation type="submission" date="2022-07" db="EMBL/GenBank/DDBJ databases">
        <title>Phylogenomic reconstructions and comparative analyses of Kickxellomycotina fungi.</title>
        <authorList>
            <person name="Reynolds N.K."/>
            <person name="Stajich J.E."/>
            <person name="Barry K."/>
            <person name="Grigoriev I.V."/>
            <person name="Crous P."/>
            <person name="Smith M.E."/>
        </authorList>
    </citation>
    <scope>NUCLEOTIDE SEQUENCE</scope>
    <source>
        <strain evidence="1">CBS 190363</strain>
    </source>
</reference>
<protein>
    <submittedName>
        <fullName evidence="1">Uncharacterized protein</fullName>
    </submittedName>
</protein>
<gene>
    <name evidence="1" type="ORF">IWW38_000075</name>
</gene>
<accession>A0ACC1M9Z5</accession>
<proteinExistence type="predicted"/>
<keyword evidence="2" id="KW-1185">Reference proteome</keyword>